<protein>
    <recommendedName>
        <fullName evidence="1">Bacterial Ig-like domain-containing protein</fullName>
    </recommendedName>
</protein>
<evidence type="ECO:0000259" key="1">
    <source>
        <dbReference type="Pfam" id="PF16640"/>
    </source>
</evidence>
<reference evidence="2 3" key="1">
    <citation type="journal article" date="2022" name="Int. J. Syst. Evol. Microbiol.">
        <title>Cellulosimicrobium protaetiae sp. nov., isolated from the gut of the larva of Protaetia brevitarsis seulensis.</title>
        <authorList>
            <person name="Le Han H."/>
            <person name="Nguyen T.T.H."/>
            <person name="Li Z."/>
            <person name="Shin N.R."/>
            <person name="Kim S.G."/>
        </authorList>
    </citation>
    <scope>NUCLEOTIDE SEQUENCE [LARGE SCALE GENOMIC DNA]</scope>
    <source>
        <strain evidence="2 3">BI34</strain>
    </source>
</reference>
<dbReference type="AlphaFoldDB" id="A0A6M5UM17"/>
<name>A0A6M5UM17_9MICO</name>
<dbReference type="InterPro" id="IPR013783">
    <property type="entry name" value="Ig-like_fold"/>
</dbReference>
<accession>A0A6M5UM17</accession>
<dbReference type="Gene3D" id="2.60.40.10">
    <property type="entry name" value="Immunoglobulins"/>
    <property type="match status" value="1"/>
</dbReference>
<dbReference type="InterPro" id="IPR032109">
    <property type="entry name" value="Big_3_5"/>
</dbReference>
<organism evidence="2 3">
    <name type="scientific">Cellulosimicrobium protaetiae</name>
    <dbReference type="NCBI Taxonomy" id="2587808"/>
    <lineage>
        <taxon>Bacteria</taxon>
        <taxon>Bacillati</taxon>
        <taxon>Actinomycetota</taxon>
        <taxon>Actinomycetes</taxon>
        <taxon>Micrococcales</taxon>
        <taxon>Promicromonosporaceae</taxon>
        <taxon>Cellulosimicrobium</taxon>
    </lineage>
</organism>
<dbReference type="Proteomes" id="UP000451354">
    <property type="component" value="Chromosome"/>
</dbReference>
<keyword evidence="3" id="KW-1185">Reference proteome</keyword>
<dbReference type="EMBL" id="CP052757">
    <property type="protein sequence ID" value="QJW38178.1"/>
    <property type="molecule type" value="Genomic_DNA"/>
</dbReference>
<evidence type="ECO:0000313" key="2">
    <source>
        <dbReference type="EMBL" id="QJW38178.1"/>
    </source>
</evidence>
<evidence type="ECO:0000313" key="3">
    <source>
        <dbReference type="Proteomes" id="UP000451354"/>
    </source>
</evidence>
<gene>
    <name evidence="2" type="ORF">FIC82_002735</name>
</gene>
<feature type="domain" description="Bacterial Ig-like" evidence="1">
    <location>
        <begin position="47"/>
        <end position="135"/>
    </location>
</feature>
<sequence>MAIDPSLAVGTHTLKATYGADTVFTASSGTVRLTVAQAGSTTTGSVAPNPVKPAVAAKATLHVESATGVVPTGDVQVTVRRNNVTVASLTGTLDEAGNVVVTLPKLPQTGTYQVQARYQGSAGVAPSTLNLTLTVRS</sequence>
<dbReference type="Pfam" id="PF16640">
    <property type="entry name" value="Big_3_5"/>
    <property type="match status" value="1"/>
</dbReference>
<dbReference type="KEGG" id="cprt:FIC82_002735"/>
<dbReference type="GO" id="GO:0005975">
    <property type="term" value="P:carbohydrate metabolic process"/>
    <property type="evidence" value="ECO:0007669"/>
    <property type="project" value="UniProtKB-ARBA"/>
</dbReference>
<proteinExistence type="predicted"/>